<organism evidence="13 14">
    <name type="scientific">Sparus aurata</name>
    <name type="common">Gilthead sea bream</name>
    <dbReference type="NCBI Taxonomy" id="8175"/>
    <lineage>
        <taxon>Eukaryota</taxon>
        <taxon>Metazoa</taxon>
        <taxon>Chordata</taxon>
        <taxon>Craniata</taxon>
        <taxon>Vertebrata</taxon>
        <taxon>Euteleostomi</taxon>
        <taxon>Actinopterygii</taxon>
        <taxon>Neopterygii</taxon>
        <taxon>Teleostei</taxon>
        <taxon>Neoteleostei</taxon>
        <taxon>Acanthomorphata</taxon>
        <taxon>Eupercaria</taxon>
        <taxon>Spariformes</taxon>
        <taxon>Sparidae</taxon>
        <taxon>Sparus</taxon>
    </lineage>
</organism>
<dbReference type="SMART" id="SM00980">
    <property type="entry name" value="THAP"/>
    <property type="match status" value="1"/>
</dbReference>
<dbReference type="FunFam" id="3.30.160.60:FF:000870">
    <property type="entry name" value="zinc finger protein 197 isoform X1"/>
    <property type="match status" value="1"/>
</dbReference>
<dbReference type="PANTHER" id="PTHR16515:SF49">
    <property type="entry name" value="GASTRULA ZINC FINGER PROTEIN XLCGF49.1-LIKE-RELATED"/>
    <property type="match status" value="1"/>
</dbReference>
<evidence type="ECO:0000259" key="11">
    <source>
        <dbReference type="PROSITE" id="PS50157"/>
    </source>
</evidence>
<dbReference type="InterPro" id="IPR036236">
    <property type="entry name" value="Znf_C2H2_sf"/>
</dbReference>
<dbReference type="InterPro" id="IPR006612">
    <property type="entry name" value="THAP_Znf"/>
</dbReference>
<evidence type="ECO:0000256" key="4">
    <source>
        <dbReference type="ARBA" id="ARBA00022771"/>
    </source>
</evidence>
<dbReference type="Pfam" id="PF00096">
    <property type="entry name" value="zf-C2H2"/>
    <property type="match status" value="1"/>
</dbReference>
<keyword evidence="6 9" id="KW-0238">DNA-binding</keyword>
<dbReference type="InParanoid" id="A0A671UMD8"/>
<accession>A0A671UMD8</accession>
<dbReference type="PROSITE" id="PS50950">
    <property type="entry name" value="ZF_THAP"/>
    <property type="match status" value="1"/>
</dbReference>
<evidence type="ECO:0000256" key="9">
    <source>
        <dbReference type="PROSITE-ProRule" id="PRU00309"/>
    </source>
</evidence>
<reference evidence="13" key="2">
    <citation type="submission" date="2025-08" db="UniProtKB">
        <authorList>
            <consortium name="Ensembl"/>
        </authorList>
    </citation>
    <scope>IDENTIFICATION</scope>
</reference>
<feature type="domain" description="C2H2-type" evidence="11">
    <location>
        <begin position="451"/>
        <end position="478"/>
    </location>
</feature>
<keyword evidence="14" id="KW-1185">Reference proteome</keyword>
<dbReference type="Pfam" id="PF05485">
    <property type="entry name" value="THAP"/>
    <property type="match status" value="1"/>
</dbReference>
<dbReference type="Proteomes" id="UP000472265">
    <property type="component" value="Chromosome 24"/>
</dbReference>
<dbReference type="AlphaFoldDB" id="A0A671UMD8"/>
<evidence type="ECO:0000313" key="14">
    <source>
        <dbReference type="Proteomes" id="UP000472265"/>
    </source>
</evidence>
<comment type="subcellular location">
    <subcellularLocation>
        <location evidence="1">Nucleus</location>
    </subcellularLocation>
</comment>
<dbReference type="SUPFAM" id="SSF57716">
    <property type="entry name" value="Glucocorticoid receptor-like (DNA-binding domain)"/>
    <property type="match status" value="1"/>
</dbReference>
<evidence type="ECO:0000256" key="7">
    <source>
        <dbReference type="ARBA" id="ARBA00023242"/>
    </source>
</evidence>
<dbReference type="RefSeq" id="XP_030265198.1">
    <property type="nucleotide sequence ID" value="XM_030409338.1"/>
</dbReference>
<evidence type="ECO:0000259" key="12">
    <source>
        <dbReference type="PROSITE" id="PS50950"/>
    </source>
</evidence>
<feature type="compositionally biased region" description="Polar residues" evidence="10">
    <location>
        <begin position="435"/>
        <end position="444"/>
    </location>
</feature>
<evidence type="ECO:0000256" key="5">
    <source>
        <dbReference type="ARBA" id="ARBA00022833"/>
    </source>
</evidence>
<feature type="region of interest" description="Disordered" evidence="10">
    <location>
        <begin position="269"/>
        <end position="448"/>
    </location>
</feature>
<keyword evidence="3" id="KW-0677">Repeat</keyword>
<keyword evidence="4 8" id="KW-0863">Zinc-finger</keyword>
<dbReference type="Ensembl" id="ENSSAUT00010014677.1">
    <property type="protein sequence ID" value="ENSSAUP00010013809.1"/>
    <property type="gene ID" value="ENSSAUG00010006508.1"/>
</dbReference>
<dbReference type="SMART" id="SM00692">
    <property type="entry name" value="DM3"/>
    <property type="match status" value="1"/>
</dbReference>
<evidence type="ECO:0000256" key="3">
    <source>
        <dbReference type="ARBA" id="ARBA00022737"/>
    </source>
</evidence>
<dbReference type="PANTHER" id="PTHR16515">
    <property type="entry name" value="PR DOMAIN ZINC FINGER PROTEIN"/>
    <property type="match status" value="1"/>
</dbReference>
<evidence type="ECO:0000256" key="8">
    <source>
        <dbReference type="PROSITE-ProRule" id="PRU00042"/>
    </source>
</evidence>
<feature type="compositionally biased region" description="Acidic residues" evidence="10">
    <location>
        <begin position="403"/>
        <end position="412"/>
    </location>
</feature>
<evidence type="ECO:0000256" key="10">
    <source>
        <dbReference type="SAM" id="MobiDB-lite"/>
    </source>
</evidence>
<sequence>MSPPRRSCIFPGCHSVQGKGSVSLFKFPTDNNVRKLWIDFVKRSDCGEFNITTNTRLCSVHFTPDSYTNYHQVKSGFLKSPLTLVSGAEPTLPVPGLRPPVPPTAVALISTTGITCPPESSPPTTREAACQCADVKKDTRDIGCQTDRFVGETTVATQLANRTLVNRNSTACVRNTAHIAATTPIQNLRVWLEEKLLCLKMSTLQALRASVNQRLTVAAEEIFELFERTMAEYKEELRRERKLPDGVFKPEHRLHRADVQQLLVSTEAEPPSLAQKDPAEQPHIKEEQEVPTSQEEEQLQGLEESDVALIPVKSEEVDEERPQSAESHQRPTEEIQSKADAEDCGASELARNSDPNGHSQSDTDDESSDFSGHGTDDSSDWEEQPEKTEQNSEQEKASHSDPETDDSCDWEESGSPPTGLNPTQVPVTDMECNSGKPSGGSSEVQPGGKSFSCSVCGKQYQWKTSLMVHMRLHSEGKRFRCSVCDKSFQFSIQIVKHMRTHALEEVFNCSACGFVQTTTAASAVCVKCQ</sequence>
<dbReference type="Gene3D" id="6.20.210.20">
    <property type="entry name" value="THAP domain"/>
    <property type="match status" value="1"/>
</dbReference>
<evidence type="ECO:0000313" key="13">
    <source>
        <dbReference type="Ensembl" id="ENSSAUP00010013809.1"/>
    </source>
</evidence>
<reference evidence="13" key="1">
    <citation type="submission" date="2021-04" db="EMBL/GenBank/DDBJ databases">
        <authorList>
            <consortium name="Wellcome Sanger Institute Data Sharing"/>
        </authorList>
    </citation>
    <scope>NUCLEOTIDE SEQUENCE [LARGE SCALE GENOMIC DNA]</scope>
</reference>
<proteinExistence type="predicted"/>
<reference evidence="13" key="3">
    <citation type="submission" date="2025-09" db="UniProtKB">
        <authorList>
            <consortium name="Ensembl"/>
        </authorList>
    </citation>
    <scope>IDENTIFICATION</scope>
</reference>
<evidence type="ECO:0000256" key="1">
    <source>
        <dbReference type="ARBA" id="ARBA00004123"/>
    </source>
</evidence>
<dbReference type="Gene3D" id="3.30.160.60">
    <property type="entry name" value="Classic Zinc Finger"/>
    <property type="match status" value="2"/>
</dbReference>
<feature type="domain" description="C2H2-type" evidence="11">
    <location>
        <begin position="479"/>
        <end position="506"/>
    </location>
</feature>
<dbReference type="GO" id="GO:0003677">
    <property type="term" value="F:DNA binding"/>
    <property type="evidence" value="ECO:0007669"/>
    <property type="project" value="UniProtKB-UniRule"/>
</dbReference>
<keyword evidence="5" id="KW-0862">Zinc</keyword>
<protein>
    <submittedName>
        <fullName evidence="13">Zinc finger and SCAN domain-containing protein 26-like</fullName>
    </submittedName>
</protein>
<keyword evidence="7" id="KW-0539">Nucleus</keyword>
<evidence type="ECO:0000256" key="2">
    <source>
        <dbReference type="ARBA" id="ARBA00022723"/>
    </source>
</evidence>
<dbReference type="PROSITE" id="PS00028">
    <property type="entry name" value="ZINC_FINGER_C2H2_1"/>
    <property type="match status" value="2"/>
</dbReference>
<feature type="compositionally biased region" description="Acidic residues" evidence="10">
    <location>
        <begin position="294"/>
        <end position="306"/>
    </location>
</feature>
<evidence type="ECO:0000256" key="6">
    <source>
        <dbReference type="ARBA" id="ARBA00023125"/>
    </source>
</evidence>
<feature type="compositionally biased region" description="Basic and acidic residues" evidence="10">
    <location>
        <begin position="384"/>
        <end position="402"/>
    </location>
</feature>
<keyword evidence="2" id="KW-0479">Metal-binding</keyword>
<feature type="domain" description="THAP-type" evidence="12">
    <location>
        <begin position="3"/>
        <end position="93"/>
    </location>
</feature>
<dbReference type="SUPFAM" id="SSF57667">
    <property type="entry name" value="beta-beta-alpha zinc fingers"/>
    <property type="match status" value="1"/>
</dbReference>
<dbReference type="InterPro" id="IPR038441">
    <property type="entry name" value="THAP_Znf_sf"/>
</dbReference>
<feature type="compositionally biased region" description="Basic and acidic residues" evidence="10">
    <location>
        <begin position="277"/>
        <end position="288"/>
    </location>
</feature>
<name>A0A671UMD8_SPAAU</name>
<dbReference type="InterPro" id="IPR013087">
    <property type="entry name" value="Znf_C2H2_type"/>
</dbReference>
<gene>
    <name evidence="13" type="primary">LOC115576776</name>
</gene>
<dbReference type="GeneTree" id="ENSGT01150000287825"/>
<dbReference type="GO" id="GO:0005634">
    <property type="term" value="C:nucleus"/>
    <property type="evidence" value="ECO:0007669"/>
    <property type="project" value="UniProtKB-SubCell"/>
</dbReference>
<dbReference type="PROSITE" id="PS50157">
    <property type="entry name" value="ZINC_FINGER_C2H2_2"/>
    <property type="match status" value="2"/>
</dbReference>
<dbReference type="OMA" id="MECNSGK"/>
<dbReference type="GeneID" id="115576776"/>
<dbReference type="SMART" id="SM00355">
    <property type="entry name" value="ZnF_C2H2"/>
    <property type="match status" value="2"/>
</dbReference>
<dbReference type="GO" id="GO:0010468">
    <property type="term" value="P:regulation of gene expression"/>
    <property type="evidence" value="ECO:0007669"/>
    <property type="project" value="TreeGrafter"/>
</dbReference>
<dbReference type="InterPro" id="IPR050331">
    <property type="entry name" value="Zinc_finger"/>
</dbReference>
<feature type="compositionally biased region" description="Polar residues" evidence="10">
    <location>
        <begin position="415"/>
        <end position="426"/>
    </location>
</feature>
<feature type="compositionally biased region" description="Basic and acidic residues" evidence="10">
    <location>
        <begin position="320"/>
        <end position="341"/>
    </location>
</feature>
<dbReference type="GO" id="GO:0008270">
    <property type="term" value="F:zinc ion binding"/>
    <property type="evidence" value="ECO:0007669"/>
    <property type="project" value="UniProtKB-KW"/>
</dbReference>